<dbReference type="RefSeq" id="WP_224191949.1">
    <property type="nucleotide sequence ID" value="NZ_JAIRAU010000012.1"/>
</dbReference>
<dbReference type="EMBL" id="JAIRAU010000012">
    <property type="protein sequence ID" value="MBZ5710177.1"/>
    <property type="molecule type" value="Genomic_DNA"/>
</dbReference>
<evidence type="ECO:0000313" key="1">
    <source>
        <dbReference type="EMBL" id="MBZ5710177.1"/>
    </source>
</evidence>
<proteinExistence type="predicted"/>
<name>A0ABS7TPU9_9BACT</name>
<dbReference type="Pfam" id="PF20118">
    <property type="entry name" value="DUF6508"/>
    <property type="match status" value="1"/>
</dbReference>
<dbReference type="InterPro" id="IPR045425">
    <property type="entry name" value="DUF6508"/>
</dbReference>
<sequence>MVDADGPTLPSRADIDAVLAFLPLLERPDFEATRWTRQGSWLPRLVDAPEVRQLQQALARHGFVVAFDWQSWHAEAEHYQRDPAALAGASLADVCRLLTLHLRSDRFIHGQFAAAVASGQIAALLRRLRAIRDVELAAR</sequence>
<keyword evidence="2" id="KW-1185">Reference proteome</keyword>
<protein>
    <submittedName>
        <fullName evidence="1">DUF6508 domain-containing protein</fullName>
    </submittedName>
</protein>
<dbReference type="Proteomes" id="UP001139031">
    <property type="component" value="Unassembled WGS sequence"/>
</dbReference>
<comment type="caution">
    <text evidence="1">The sequence shown here is derived from an EMBL/GenBank/DDBJ whole genome shotgun (WGS) entry which is preliminary data.</text>
</comment>
<evidence type="ECO:0000313" key="2">
    <source>
        <dbReference type="Proteomes" id="UP001139031"/>
    </source>
</evidence>
<gene>
    <name evidence="1" type="ORF">K7C98_13005</name>
</gene>
<organism evidence="1 2">
    <name type="scientific">Nannocystis pusilla</name>
    <dbReference type="NCBI Taxonomy" id="889268"/>
    <lineage>
        <taxon>Bacteria</taxon>
        <taxon>Pseudomonadati</taxon>
        <taxon>Myxococcota</taxon>
        <taxon>Polyangia</taxon>
        <taxon>Nannocystales</taxon>
        <taxon>Nannocystaceae</taxon>
        <taxon>Nannocystis</taxon>
    </lineage>
</organism>
<reference evidence="1" key="1">
    <citation type="submission" date="2021-08" db="EMBL/GenBank/DDBJ databases">
        <authorList>
            <person name="Stevens D.C."/>
        </authorList>
    </citation>
    <scope>NUCLEOTIDE SEQUENCE</scope>
    <source>
        <strain evidence="1">DSM 53165</strain>
    </source>
</reference>
<accession>A0ABS7TPU9</accession>